<dbReference type="InterPro" id="IPR014430">
    <property type="entry name" value="Scs7"/>
</dbReference>
<feature type="binding site" evidence="14">
    <location>
        <position position="224"/>
    </location>
    <ligand>
        <name>Zn(2+)</name>
        <dbReference type="ChEBI" id="CHEBI:29105"/>
        <label>1</label>
    </ligand>
</feature>
<feature type="domain" description="Fatty acid hydroxylase" evidence="16">
    <location>
        <begin position="185"/>
        <end position="323"/>
    </location>
</feature>
<feature type="binding site" evidence="14">
    <location>
        <position position="301"/>
    </location>
    <ligand>
        <name>Zn(2+)</name>
        <dbReference type="ChEBI" id="CHEBI:29105"/>
        <label>1</label>
    </ligand>
</feature>
<keyword evidence="13" id="KW-0408">Iron</keyword>
<dbReference type="GO" id="GO:0005789">
    <property type="term" value="C:endoplasmic reticulum membrane"/>
    <property type="evidence" value="ECO:0007669"/>
    <property type="project" value="UniProtKB-SubCell"/>
</dbReference>
<keyword evidence="3 15" id="KW-0812">Transmembrane</keyword>
<keyword evidence="8 15" id="KW-1133">Transmembrane helix</keyword>
<protein>
    <recommendedName>
        <fullName evidence="13">Fatty acid 2-hydroxylase</fullName>
        <ecNumber evidence="13">1.-.-.-</ecNumber>
    </recommendedName>
</protein>
<name>A0A978W0R9_ZIZJJ</name>
<evidence type="ECO:0000313" key="17">
    <source>
        <dbReference type="EMBL" id="KAH7545553.1"/>
    </source>
</evidence>
<accession>A0A978W0R9</accession>
<feature type="binding site" evidence="14">
    <location>
        <position position="282"/>
    </location>
    <ligand>
        <name>Zn(2+)</name>
        <dbReference type="ChEBI" id="CHEBI:29105"/>
        <label>1</label>
    </ligand>
</feature>
<dbReference type="InterPro" id="IPR006694">
    <property type="entry name" value="Fatty_acid_hydroxylase"/>
</dbReference>
<comment type="caution">
    <text evidence="17">The sequence shown here is derived from an EMBL/GenBank/DDBJ whole genome shotgun (WGS) entry which is preliminary data.</text>
</comment>
<comment type="similarity">
    <text evidence="13">Belongs to the sterol desaturase family. SCS7 subfamily.</text>
</comment>
<dbReference type="Pfam" id="PF04116">
    <property type="entry name" value="FA_hydroxylase"/>
    <property type="match status" value="1"/>
</dbReference>
<feature type="binding site" evidence="14">
    <location>
        <position position="199"/>
    </location>
    <ligand>
        <name>Zn(2+)</name>
        <dbReference type="ChEBI" id="CHEBI:29105"/>
        <label>1</label>
    </ligand>
</feature>
<keyword evidence="4 13" id="KW-0479">Metal-binding</keyword>
<feature type="binding site" evidence="14">
    <location>
        <position position="223"/>
    </location>
    <ligand>
        <name>Zn(2+)</name>
        <dbReference type="ChEBI" id="CHEBI:29105"/>
        <label>1</label>
    </ligand>
</feature>
<evidence type="ECO:0000313" key="18">
    <source>
        <dbReference type="Proteomes" id="UP000813462"/>
    </source>
</evidence>
<dbReference type="AlphaFoldDB" id="A0A978W0R9"/>
<organism evidence="17 18">
    <name type="scientific">Ziziphus jujuba var. spinosa</name>
    <dbReference type="NCBI Taxonomy" id="714518"/>
    <lineage>
        <taxon>Eukaryota</taxon>
        <taxon>Viridiplantae</taxon>
        <taxon>Streptophyta</taxon>
        <taxon>Embryophyta</taxon>
        <taxon>Tracheophyta</taxon>
        <taxon>Spermatophyta</taxon>
        <taxon>Magnoliopsida</taxon>
        <taxon>eudicotyledons</taxon>
        <taxon>Gunneridae</taxon>
        <taxon>Pentapetalae</taxon>
        <taxon>rosids</taxon>
        <taxon>fabids</taxon>
        <taxon>Rosales</taxon>
        <taxon>Rhamnaceae</taxon>
        <taxon>Paliureae</taxon>
        <taxon>Ziziphus</taxon>
    </lineage>
</organism>
<feature type="binding site" evidence="14">
    <location>
        <position position="204"/>
    </location>
    <ligand>
        <name>Zn(2+)</name>
        <dbReference type="ChEBI" id="CHEBI:29105"/>
        <label>1</label>
    </ligand>
</feature>
<keyword evidence="6 13" id="KW-0276">Fatty acid metabolism</keyword>
<dbReference type="EMBL" id="JAEACU010000001">
    <property type="protein sequence ID" value="KAH7545553.1"/>
    <property type="molecule type" value="Genomic_DNA"/>
</dbReference>
<feature type="transmembrane region" description="Helical" evidence="15">
    <location>
        <begin position="150"/>
        <end position="167"/>
    </location>
</feature>
<keyword evidence="11 13" id="KW-0472">Membrane</keyword>
<keyword evidence="5 13" id="KW-0256">Endoplasmic reticulum</keyword>
<feature type="binding site" evidence="14">
    <location>
        <position position="220"/>
    </location>
    <ligand>
        <name>Zn(2+)</name>
        <dbReference type="ChEBI" id="CHEBI:29105"/>
        <label>1</label>
    </ligand>
</feature>
<feature type="binding site" evidence="14">
    <location>
        <position position="302"/>
    </location>
    <ligand>
        <name>Zn(2+)</name>
        <dbReference type="ChEBI" id="CHEBI:29105"/>
        <label>1</label>
    </ligand>
</feature>
<dbReference type="Proteomes" id="UP000813462">
    <property type="component" value="Unassembled WGS sequence"/>
</dbReference>
<dbReference type="PIRSF" id="PIRSF005149">
    <property type="entry name" value="IPC-B_HD"/>
    <property type="match status" value="1"/>
</dbReference>
<evidence type="ECO:0000256" key="1">
    <source>
        <dbReference type="ARBA" id="ARBA00004477"/>
    </source>
</evidence>
<feature type="transmembrane region" description="Helical" evidence="15">
    <location>
        <begin position="179"/>
        <end position="198"/>
    </location>
</feature>
<comment type="function">
    <text evidence="13">Catalyzes stereospecific hydroxylation of free fatty acids at the C-2 position to produce (R)-2-hydroxy fatty acids, which are building blocks of sphingolipids and glycosphingolipids common in neural tissue and epidermis. Plays an essential role in the synthesis of galactosphingolipids of the myelin sheath. Responsible for the synthesis of sphingolipids and glycosphingolipids involved in the formation of epidermal lamellar bodies critical for skin permeability barrier. Participates in the synthesis of glycosphingolipids and a fraction of type II wax diesters in sebaceous gland, specifically regulating hair follicle homeostasis. Involved in the synthesis of sphingolipids of plasma membrane rafts, controlling lipid raft mobility and trafficking of raft-associated proteins.</text>
</comment>
<feature type="binding site" evidence="14">
    <location>
        <position position="298"/>
    </location>
    <ligand>
        <name>Zn(2+)</name>
        <dbReference type="ChEBI" id="CHEBI:29105"/>
        <label>1</label>
    </ligand>
</feature>
<evidence type="ECO:0000259" key="16">
    <source>
        <dbReference type="Pfam" id="PF04116"/>
    </source>
</evidence>
<dbReference type="EC" id="1.-.-.-" evidence="13"/>
<feature type="transmembrane region" description="Helical" evidence="15">
    <location>
        <begin position="233"/>
        <end position="251"/>
    </location>
</feature>
<feature type="binding site" evidence="14">
    <location>
        <position position="278"/>
    </location>
    <ligand>
        <name>Zn(2+)</name>
        <dbReference type="ChEBI" id="CHEBI:29105"/>
        <label>1</label>
    </ligand>
</feature>
<evidence type="ECO:0000256" key="15">
    <source>
        <dbReference type="SAM" id="Phobius"/>
    </source>
</evidence>
<dbReference type="PANTHER" id="PTHR12863">
    <property type="entry name" value="FATTY ACID HYDROXYLASE"/>
    <property type="match status" value="1"/>
</dbReference>
<dbReference type="GO" id="GO:0006633">
    <property type="term" value="P:fatty acid biosynthetic process"/>
    <property type="evidence" value="ECO:0007669"/>
    <property type="project" value="UniProtKB-KW"/>
</dbReference>
<evidence type="ECO:0000256" key="8">
    <source>
        <dbReference type="ARBA" id="ARBA00022989"/>
    </source>
</evidence>
<evidence type="ECO:0000256" key="4">
    <source>
        <dbReference type="ARBA" id="ARBA00022723"/>
    </source>
</evidence>
<evidence type="ECO:0000256" key="12">
    <source>
        <dbReference type="ARBA" id="ARBA00023160"/>
    </source>
</evidence>
<comment type="cofactor">
    <cofactor evidence="13 14">
        <name>Zn(2+)</name>
        <dbReference type="ChEBI" id="CHEBI:29105"/>
    </cofactor>
    <text evidence="13 14">Binds 2 Zn(2+) ions per subunit that likely form a catalytic dimetal center.</text>
</comment>
<evidence type="ECO:0000256" key="3">
    <source>
        <dbReference type="ARBA" id="ARBA00022692"/>
    </source>
</evidence>
<dbReference type="GO" id="GO:0080132">
    <property type="term" value="F:fatty acid 2-hydroxylase activity"/>
    <property type="evidence" value="ECO:0007669"/>
    <property type="project" value="InterPro"/>
</dbReference>
<keyword evidence="2 13" id="KW-0444">Lipid biosynthesis</keyword>
<evidence type="ECO:0000256" key="13">
    <source>
        <dbReference type="PIRNR" id="PIRNR005149"/>
    </source>
</evidence>
<feature type="transmembrane region" description="Helical" evidence="15">
    <location>
        <begin position="263"/>
        <end position="281"/>
    </location>
</feature>
<dbReference type="GO" id="GO:0005506">
    <property type="term" value="F:iron ion binding"/>
    <property type="evidence" value="ECO:0007669"/>
    <property type="project" value="UniProtKB-UniRule"/>
</dbReference>
<keyword evidence="7 14" id="KW-0862">Zinc</keyword>
<dbReference type="PANTHER" id="PTHR12863:SF12">
    <property type="entry name" value="FATTY ACID HYDROXYLASE DOMAIN-CONTAINING PROTEIN"/>
    <property type="match status" value="1"/>
</dbReference>
<evidence type="ECO:0000256" key="10">
    <source>
        <dbReference type="ARBA" id="ARBA00023098"/>
    </source>
</evidence>
<comment type="subcellular location">
    <subcellularLocation>
        <location evidence="1">Endoplasmic reticulum membrane</location>
        <topology evidence="1">Multi-pass membrane protein</topology>
    </subcellularLocation>
</comment>
<evidence type="ECO:0000256" key="6">
    <source>
        <dbReference type="ARBA" id="ARBA00022832"/>
    </source>
</evidence>
<evidence type="ECO:0000256" key="14">
    <source>
        <dbReference type="PIRSR" id="PIRSR005149-1"/>
    </source>
</evidence>
<sequence length="331" mass="37533">MFGRLLAVEQIVDIDAENVENELAVLEYIKDMYKFFRLVGHAYDEGVHQPIISKETHRFFANNFLELVKLSESSLKRGPFGIGPLEEEGSGQALVVPFLGGPFVWSFGGKMGPGQALARLDQGVFGPITQFIDSSVLIVDNLKQYLFTRTVWWVIPPVWLPVIWWFVSISVQRGLTPPQLALSIFCGIFIWTLMEYIVHRFLFHMKTKTYWANTIHYLIHGCHHEHPMDRLRLVYPPAASTILCVPVWTLIRVLSTSSTAPALFGGVLLGYVVYDITHYYLHHGKPSKGLIHSLWRCHLIHHIRVGSMGFGVTSSIWDWVFGTLPSTKAAS</sequence>
<evidence type="ECO:0000256" key="7">
    <source>
        <dbReference type="ARBA" id="ARBA00022833"/>
    </source>
</evidence>
<evidence type="ECO:0000256" key="2">
    <source>
        <dbReference type="ARBA" id="ARBA00022516"/>
    </source>
</evidence>
<evidence type="ECO:0000256" key="5">
    <source>
        <dbReference type="ARBA" id="ARBA00022824"/>
    </source>
</evidence>
<gene>
    <name evidence="17" type="ORF">FEM48_Zijuj01G0105800</name>
</gene>
<reference evidence="17" key="1">
    <citation type="journal article" date="2021" name="Front. Plant Sci.">
        <title>Chromosome-Scale Genome Assembly for Chinese Sour Jujube and Insights Into Its Genome Evolution and Domestication Signature.</title>
        <authorList>
            <person name="Shen L.-Y."/>
            <person name="Luo H."/>
            <person name="Wang X.-L."/>
            <person name="Wang X.-M."/>
            <person name="Qiu X.-J."/>
            <person name="Liu H."/>
            <person name="Zhou S.-S."/>
            <person name="Jia K.-H."/>
            <person name="Nie S."/>
            <person name="Bao Y.-T."/>
            <person name="Zhang R.-G."/>
            <person name="Yun Q.-Z."/>
            <person name="Chai Y.-H."/>
            <person name="Lu J.-Y."/>
            <person name="Li Y."/>
            <person name="Zhao S.-W."/>
            <person name="Mao J.-F."/>
            <person name="Jia S.-G."/>
            <person name="Mao Y.-M."/>
        </authorList>
    </citation>
    <scope>NUCLEOTIDE SEQUENCE</scope>
    <source>
        <strain evidence="17">AT0</strain>
        <tissue evidence="17">Leaf</tissue>
    </source>
</reference>
<keyword evidence="12 13" id="KW-0275">Fatty acid biosynthesis</keyword>
<evidence type="ECO:0000256" key="11">
    <source>
        <dbReference type="ARBA" id="ARBA00023136"/>
    </source>
</evidence>
<proteinExistence type="inferred from homology"/>
<keyword evidence="10 13" id="KW-0443">Lipid metabolism</keyword>
<keyword evidence="9 13" id="KW-0560">Oxidoreductase</keyword>
<evidence type="ECO:0000256" key="9">
    <source>
        <dbReference type="ARBA" id="ARBA00023002"/>
    </source>
</evidence>